<comment type="cofactor">
    <cofactor evidence="6">
        <name>FMN</name>
        <dbReference type="ChEBI" id="CHEBI:58210"/>
    </cofactor>
    <text evidence="6">Binds 1 FMN per subunit.</text>
</comment>
<dbReference type="PANTHER" id="PTHR43741:SF2">
    <property type="entry name" value="FMN-DEPENDENT NADH:QUINONE OXIDOREDUCTASE"/>
    <property type="match status" value="1"/>
</dbReference>
<dbReference type="EMBL" id="FOIA01000056">
    <property type="protein sequence ID" value="SET66519.1"/>
    <property type="molecule type" value="Genomic_DNA"/>
</dbReference>
<dbReference type="GO" id="GO:0016655">
    <property type="term" value="F:oxidoreductase activity, acting on NAD(P)H, quinone or similar compound as acceptor"/>
    <property type="evidence" value="ECO:0007669"/>
    <property type="project" value="InterPro"/>
</dbReference>
<keyword evidence="3 6" id="KW-0560">Oxidoreductase</keyword>
<keyword evidence="2 6" id="KW-0288">FMN</keyword>
<keyword evidence="9" id="KW-1185">Reference proteome</keyword>
<dbReference type="InterPro" id="IPR050104">
    <property type="entry name" value="FMN-dep_NADH:Q_OxRdtase_AzoR1"/>
</dbReference>
<dbReference type="Gene3D" id="3.40.50.360">
    <property type="match status" value="1"/>
</dbReference>
<reference evidence="9" key="1">
    <citation type="submission" date="2016-10" db="EMBL/GenBank/DDBJ databases">
        <authorList>
            <person name="Varghese N."/>
            <person name="Submissions S."/>
        </authorList>
    </citation>
    <scope>NUCLEOTIDE SEQUENCE [LARGE SCALE GENOMIC DNA]</scope>
    <source>
        <strain evidence="9">Nm71</strain>
    </source>
</reference>
<dbReference type="EC" id="1.7.1.17" evidence="6"/>
<evidence type="ECO:0000256" key="2">
    <source>
        <dbReference type="ARBA" id="ARBA00022643"/>
    </source>
</evidence>
<feature type="domain" description="Flavodoxin-like fold" evidence="7">
    <location>
        <begin position="3"/>
        <end position="203"/>
    </location>
</feature>
<dbReference type="InterPro" id="IPR023048">
    <property type="entry name" value="NADH:quinone_OxRdtase_FMN_depd"/>
</dbReference>
<dbReference type="RefSeq" id="WP_090661994.1">
    <property type="nucleotide sequence ID" value="NZ_FOIA01000056.1"/>
</dbReference>
<dbReference type="EC" id="1.6.5.-" evidence="6"/>
<comment type="caution">
    <text evidence="6">Lacks conserved residue(s) required for the propagation of feature annotation.</text>
</comment>
<dbReference type="InterPro" id="IPR003680">
    <property type="entry name" value="Flavodoxin_fold"/>
</dbReference>
<dbReference type="GO" id="GO:0016652">
    <property type="term" value="F:oxidoreductase activity, acting on NAD(P)H as acceptor"/>
    <property type="evidence" value="ECO:0007669"/>
    <property type="project" value="UniProtKB-UniRule"/>
</dbReference>
<dbReference type="SUPFAM" id="SSF52218">
    <property type="entry name" value="Flavoproteins"/>
    <property type="match status" value="1"/>
</dbReference>
<protein>
    <recommendedName>
        <fullName evidence="6">FMN dependent NADH:quinone oxidoreductase</fullName>
        <ecNumber evidence="6">1.6.5.-</ecNumber>
    </recommendedName>
    <alternativeName>
        <fullName evidence="6">Azo-dye reductase</fullName>
    </alternativeName>
    <alternativeName>
        <fullName evidence="6">FMN-dependent NADH-azo compound oxidoreductase</fullName>
    </alternativeName>
    <alternativeName>
        <fullName evidence="6">FMN-dependent NADH-azoreductase</fullName>
        <ecNumber evidence="6">1.7.1.17</ecNumber>
    </alternativeName>
</protein>
<feature type="binding site" evidence="6">
    <location>
        <begin position="16"/>
        <end position="18"/>
    </location>
    <ligand>
        <name>FMN</name>
        <dbReference type="ChEBI" id="CHEBI:58210"/>
    </ligand>
</feature>
<comment type="catalytic activity">
    <reaction evidence="6">
        <text>2 a quinone + NADH + H(+) = 2 a 1,4-benzosemiquinone + NAD(+)</text>
        <dbReference type="Rhea" id="RHEA:65952"/>
        <dbReference type="ChEBI" id="CHEBI:15378"/>
        <dbReference type="ChEBI" id="CHEBI:57540"/>
        <dbReference type="ChEBI" id="CHEBI:57945"/>
        <dbReference type="ChEBI" id="CHEBI:132124"/>
        <dbReference type="ChEBI" id="CHEBI:134225"/>
    </reaction>
</comment>
<name>A0A1I0G6X4_9PROT</name>
<comment type="catalytic activity">
    <reaction evidence="5">
        <text>N,N-dimethyl-1,4-phenylenediamine + anthranilate + 2 NAD(+) = 2-(4-dimethylaminophenyl)diazenylbenzoate + 2 NADH + 2 H(+)</text>
        <dbReference type="Rhea" id="RHEA:55872"/>
        <dbReference type="ChEBI" id="CHEBI:15378"/>
        <dbReference type="ChEBI" id="CHEBI:15783"/>
        <dbReference type="ChEBI" id="CHEBI:16567"/>
        <dbReference type="ChEBI" id="CHEBI:57540"/>
        <dbReference type="ChEBI" id="CHEBI:57945"/>
        <dbReference type="ChEBI" id="CHEBI:71579"/>
        <dbReference type="EC" id="1.7.1.17"/>
    </reaction>
    <physiologicalReaction direction="right-to-left" evidence="5">
        <dbReference type="Rhea" id="RHEA:55874"/>
    </physiologicalReaction>
</comment>
<proteinExistence type="inferred from homology"/>
<organism evidence="8 9">
    <name type="scientific">Nitrosomonas marina</name>
    <dbReference type="NCBI Taxonomy" id="917"/>
    <lineage>
        <taxon>Bacteria</taxon>
        <taxon>Pseudomonadati</taxon>
        <taxon>Pseudomonadota</taxon>
        <taxon>Betaproteobacteria</taxon>
        <taxon>Nitrosomonadales</taxon>
        <taxon>Nitrosomonadaceae</taxon>
        <taxon>Nitrosomonas</taxon>
    </lineage>
</organism>
<dbReference type="InterPro" id="IPR029039">
    <property type="entry name" value="Flavoprotein-like_sf"/>
</dbReference>
<gene>
    <name evidence="6" type="primary">azoR</name>
    <name evidence="8" type="ORF">SAMN05216326_1566</name>
</gene>
<dbReference type="HAMAP" id="MF_01216">
    <property type="entry name" value="Azoreductase_type1"/>
    <property type="match status" value="1"/>
</dbReference>
<dbReference type="PANTHER" id="PTHR43741">
    <property type="entry name" value="FMN-DEPENDENT NADH-AZOREDUCTASE 1"/>
    <property type="match status" value="1"/>
</dbReference>
<keyword evidence="4 6" id="KW-0520">NAD</keyword>
<dbReference type="Proteomes" id="UP000199345">
    <property type="component" value="Unassembled WGS sequence"/>
</dbReference>
<evidence type="ECO:0000259" key="7">
    <source>
        <dbReference type="Pfam" id="PF02525"/>
    </source>
</evidence>
<dbReference type="AlphaFoldDB" id="A0A1I0G6X4"/>
<dbReference type="Pfam" id="PF02525">
    <property type="entry name" value="Flavodoxin_2"/>
    <property type="match status" value="1"/>
</dbReference>
<accession>A0A1I0G6X4</accession>
<evidence type="ECO:0000313" key="8">
    <source>
        <dbReference type="EMBL" id="SET66519.1"/>
    </source>
</evidence>
<evidence type="ECO:0000256" key="1">
    <source>
        <dbReference type="ARBA" id="ARBA00022630"/>
    </source>
</evidence>
<dbReference type="GO" id="GO:0009055">
    <property type="term" value="F:electron transfer activity"/>
    <property type="evidence" value="ECO:0007669"/>
    <property type="project" value="UniProtKB-UniRule"/>
</dbReference>
<evidence type="ECO:0000256" key="4">
    <source>
        <dbReference type="ARBA" id="ARBA00023027"/>
    </source>
</evidence>
<dbReference type="GO" id="GO:0010181">
    <property type="term" value="F:FMN binding"/>
    <property type="evidence" value="ECO:0007669"/>
    <property type="project" value="UniProtKB-UniRule"/>
</dbReference>
<sequence>MATLLHIDASARKSRSISRSLGTEFKNQWLSANAKDKFIYRDVGSAPPEFISESWIAAAFTPENDRTEEQISLLRQSDLLIDELSEANVIVISTPMYNYGMPAALKAWVDQVVRVNKTFSFDLNRGDFPLEPILSGKALVLLTSCGEFGFGKGETREEMNHLAPHLQTISKYLGVDATFELRVEYQEFGDTRHKESIEKAYKAIPRVINKLSTNLTTNA</sequence>
<evidence type="ECO:0000256" key="6">
    <source>
        <dbReference type="HAMAP-Rule" id="MF_01216"/>
    </source>
</evidence>
<comment type="subunit">
    <text evidence="6">Homodimer.</text>
</comment>
<keyword evidence="1 6" id="KW-0285">Flavoprotein</keyword>
<evidence type="ECO:0000256" key="5">
    <source>
        <dbReference type="ARBA" id="ARBA00048542"/>
    </source>
</evidence>
<comment type="function">
    <text evidence="6">Quinone reductase that provides resistance to thiol-specific stress caused by electrophilic quinones.</text>
</comment>
<evidence type="ECO:0000256" key="3">
    <source>
        <dbReference type="ARBA" id="ARBA00023002"/>
    </source>
</evidence>
<feature type="binding site" evidence="6">
    <location>
        <position position="10"/>
    </location>
    <ligand>
        <name>FMN</name>
        <dbReference type="ChEBI" id="CHEBI:58210"/>
    </ligand>
</feature>
<comment type="similarity">
    <text evidence="6">Belongs to the azoreductase type 1 family.</text>
</comment>
<comment type="function">
    <text evidence="6">Also exhibits azoreductase activity. Catalyzes the reductive cleavage of the azo bond in aromatic azo compounds to the corresponding amines.</text>
</comment>
<evidence type="ECO:0000313" key="9">
    <source>
        <dbReference type="Proteomes" id="UP000199345"/>
    </source>
</evidence>
<dbReference type="OrthoDB" id="9787136at2"/>